<dbReference type="PANTHER" id="PTHR30570">
    <property type="entry name" value="PERIPLASMIC PHOSPHATE BINDING COMPONENT OF PHOSPHATE ABC TRANSPORTER"/>
    <property type="match status" value="1"/>
</dbReference>
<reference evidence="6 7" key="1">
    <citation type="submission" date="2019-11" db="EMBL/GenBank/DDBJ databases">
        <title>Comparative genomics of hydrocarbon-degrading Desulfosarcina strains.</title>
        <authorList>
            <person name="Watanabe M."/>
            <person name="Kojima H."/>
            <person name="Fukui M."/>
        </authorList>
    </citation>
    <scope>NUCLEOTIDE SEQUENCE [LARGE SCALE GENOMIC DNA]</scope>
    <source>
        <strain evidence="6 7">PL12</strain>
    </source>
</reference>
<dbReference type="GO" id="GO:0042301">
    <property type="term" value="F:phosphate ion binding"/>
    <property type="evidence" value="ECO:0007669"/>
    <property type="project" value="UniProtKB-UniRule"/>
</dbReference>
<feature type="chain" id="PRO_5027141393" description="Phosphate-binding protein" evidence="4">
    <location>
        <begin position="25"/>
        <end position="272"/>
    </location>
</feature>
<protein>
    <recommendedName>
        <fullName evidence="4">Phosphate-binding protein</fullName>
    </recommendedName>
</protein>
<evidence type="ECO:0000256" key="2">
    <source>
        <dbReference type="ARBA" id="ARBA00022448"/>
    </source>
</evidence>
<evidence type="ECO:0000313" key="6">
    <source>
        <dbReference type="EMBL" id="BBO68439.1"/>
    </source>
</evidence>
<dbReference type="NCBIfam" id="TIGR02136">
    <property type="entry name" value="ptsS_2"/>
    <property type="match status" value="1"/>
</dbReference>
<dbReference type="Gene3D" id="3.40.190.10">
    <property type="entry name" value="Periplasmic binding protein-like II"/>
    <property type="match status" value="2"/>
</dbReference>
<feature type="signal peptide" evidence="4">
    <location>
        <begin position="1"/>
        <end position="24"/>
    </location>
</feature>
<gene>
    <name evidence="6" type="ORF">DSCA_23690</name>
</gene>
<accession>A0A5K7YKN0</accession>
<organism evidence="6 7">
    <name type="scientific">Desulfosarcina alkanivorans</name>
    <dbReference type="NCBI Taxonomy" id="571177"/>
    <lineage>
        <taxon>Bacteria</taxon>
        <taxon>Pseudomonadati</taxon>
        <taxon>Thermodesulfobacteriota</taxon>
        <taxon>Desulfobacteria</taxon>
        <taxon>Desulfobacterales</taxon>
        <taxon>Desulfosarcinaceae</taxon>
        <taxon>Desulfosarcina</taxon>
    </lineage>
</organism>
<keyword evidence="4" id="KW-0592">Phosphate transport</keyword>
<dbReference type="Pfam" id="PF12849">
    <property type="entry name" value="PBP_like_2"/>
    <property type="match status" value="1"/>
</dbReference>
<dbReference type="OrthoDB" id="9783488at2"/>
<comment type="similarity">
    <text evidence="1 4">Belongs to the PstS family.</text>
</comment>
<dbReference type="EMBL" id="AP021874">
    <property type="protein sequence ID" value="BBO68439.1"/>
    <property type="molecule type" value="Genomic_DNA"/>
</dbReference>
<proteinExistence type="inferred from homology"/>
<dbReference type="Proteomes" id="UP000427906">
    <property type="component" value="Chromosome"/>
</dbReference>
<dbReference type="SUPFAM" id="SSF53850">
    <property type="entry name" value="Periplasmic binding protein-like II"/>
    <property type="match status" value="1"/>
</dbReference>
<feature type="domain" description="PBP" evidence="5">
    <location>
        <begin position="20"/>
        <end position="255"/>
    </location>
</feature>
<dbReference type="CDD" id="cd13653">
    <property type="entry name" value="PBP2_phosphate_like_1"/>
    <property type="match status" value="1"/>
</dbReference>
<name>A0A5K7YKN0_9BACT</name>
<sequence>MKTQFSIFAFVAAALILLTTAATAGNLVIKGSTTVLPISQIAIEAYMKAHPEVNISLSGGGSSNGIKALIDGSTDIANASRFIKSKEVSLAHGNGIYPVPFAIAYDSIIPVVHPSNNLSAITLAQLKDIYKGKITNFKDIGGPDLKIVICSRDTSSGTYETWEKKVMNKERVTPRAQVMASNGAIVQAVSKNKHGIGYIGIGYLNDSVRPLTVNGVTGSKETTLNGTFPISRPLFMFTNGWPKDDTLNFVNYMLHPDKGQKHVEKSGYVPLY</sequence>
<evidence type="ECO:0000256" key="1">
    <source>
        <dbReference type="ARBA" id="ARBA00008725"/>
    </source>
</evidence>
<comment type="function">
    <text evidence="4">Involved in the system for phosphate transport across the cytoplasmic membrane.</text>
</comment>
<evidence type="ECO:0000313" key="7">
    <source>
        <dbReference type="Proteomes" id="UP000427906"/>
    </source>
</evidence>
<evidence type="ECO:0000256" key="3">
    <source>
        <dbReference type="ARBA" id="ARBA00022729"/>
    </source>
</evidence>
<dbReference type="PANTHER" id="PTHR30570:SF1">
    <property type="entry name" value="PHOSPHATE-BINDING PROTEIN PSTS"/>
    <property type="match status" value="1"/>
</dbReference>
<dbReference type="AlphaFoldDB" id="A0A5K7YKN0"/>
<keyword evidence="3 4" id="KW-0732">Signal</keyword>
<dbReference type="InterPro" id="IPR024370">
    <property type="entry name" value="PBP_domain"/>
</dbReference>
<dbReference type="InterPro" id="IPR050811">
    <property type="entry name" value="Phosphate_ABC_transporter"/>
</dbReference>
<keyword evidence="2 4" id="KW-0813">Transport</keyword>
<dbReference type="GO" id="GO:0006817">
    <property type="term" value="P:phosphate ion transport"/>
    <property type="evidence" value="ECO:0007669"/>
    <property type="project" value="UniProtKB-UniRule"/>
</dbReference>
<dbReference type="KEGG" id="dalk:DSCA_23690"/>
<dbReference type="InterPro" id="IPR011862">
    <property type="entry name" value="Phos-bd"/>
</dbReference>
<dbReference type="RefSeq" id="WP_155316603.1">
    <property type="nucleotide sequence ID" value="NZ_AP021874.1"/>
</dbReference>
<keyword evidence="7" id="KW-1185">Reference proteome</keyword>
<evidence type="ECO:0000259" key="5">
    <source>
        <dbReference type="Pfam" id="PF12849"/>
    </source>
</evidence>
<evidence type="ECO:0000256" key="4">
    <source>
        <dbReference type="RuleBase" id="RU367119"/>
    </source>
</evidence>